<proteinExistence type="predicted"/>
<evidence type="ECO:0000313" key="2">
    <source>
        <dbReference type="Proteomes" id="UP000649617"/>
    </source>
</evidence>
<sequence length="258" mass="29186">MTCSTRLLELEQAEQIFAETYTDFFADRVNGIRIHLACIAGKGDWKYLRQAYLLATGYNCKDKCHLCDATDWYVLSKDAVWRGTINNRKETPHKSLDIPLLNVPGLRTELIYTDPMHTFHLGWGQDLAASGVILLAHLEYFGKGALDTRLERAYGEFVTYCSGVGRTTSCDGFSKQLFDMKSNNAFPTSLGGKAFDTSLVLAWLESFMLGLDIQHEILETLRYTVQCGNFFYRSLREHGVFIPHETRNLLVAAGQSME</sequence>
<keyword evidence="2" id="KW-1185">Reference proteome</keyword>
<comment type="caution">
    <text evidence="1">The sequence shown here is derived from an EMBL/GenBank/DDBJ whole genome shotgun (WGS) entry which is preliminary data.</text>
</comment>
<dbReference type="EMBL" id="CAJNIZ010007794">
    <property type="protein sequence ID" value="CAE7261300.1"/>
    <property type="molecule type" value="Genomic_DNA"/>
</dbReference>
<dbReference type="AlphaFoldDB" id="A0A812MF02"/>
<feature type="non-terminal residue" evidence="1">
    <location>
        <position position="258"/>
    </location>
</feature>
<dbReference type="OrthoDB" id="427384at2759"/>
<protein>
    <submittedName>
        <fullName evidence="1">Uncharacterized protein</fullName>
    </submittedName>
</protein>
<name>A0A812MF02_SYMPI</name>
<accession>A0A812MF02</accession>
<evidence type="ECO:0000313" key="1">
    <source>
        <dbReference type="EMBL" id="CAE7261300.1"/>
    </source>
</evidence>
<organism evidence="1 2">
    <name type="scientific">Symbiodinium pilosum</name>
    <name type="common">Dinoflagellate</name>
    <dbReference type="NCBI Taxonomy" id="2952"/>
    <lineage>
        <taxon>Eukaryota</taxon>
        <taxon>Sar</taxon>
        <taxon>Alveolata</taxon>
        <taxon>Dinophyceae</taxon>
        <taxon>Suessiales</taxon>
        <taxon>Symbiodiniaceae</taxon>
        <taxon>Symbiodinium</taxon>
    </lineage>
</organism>
<reference evidence="1" key="1">
    <citation type="submission" date="2021-02" db="EMBL/GenBank/DDBJ databases">
        <authorList>
            <person name="Dougan E. K."/>
            <person name="Rhodes N."/>
            <person name="Thang M."/>
            <person name="Chan C."/>
        </authorList>
    </citation>
    <scope>NUCLEOTIDE SEQUENCE</scope>
</reference>
<dbReference type="Proteomes" id="UP000649617">
    <property type="component" value="Unassembled WGS sequence"/>
</dbReference>
<gene>
    <name evidence="1" type="ORF">SPIL2461_LOCUS5485</name>
</gene>